<dbReference type="AlphaFoldDB" id="A0A2S7ELU1"/>
<comment type="caution">
    <text evidence="1">The sequence shown here is derived from an EMBL/GenBank/DDBJ whole genome shotgun (WGS) entry which is preliminary data.</text>
</comment>
<gene>
    <name evidence="1" type="ORF">XpopCFBP1817_14880</name>
</gene>
<dbReference type="Proteomes" id="UP000239939">
    <property type="component" value="Unassembled WGS sequence"/>
</dbReference>
<keyword evidence="2" id="KW-1185">Reference proteome</keyword>
<protein>
    <submittedName>
        <fullName evidence="1">Uncharacterized protein</fullName>
    </submittedName>
</protein>
<dbReference type="EMBL" id="MDEJ01000101">
    <property type="protein sequence ID" value="PPU91195.1"/>
    <property type="molecule type" value="Genomic_DNA"/>
</dbReference>
<evidence type="ECO:0000313" key="2">
    <source>
        <dbReference type="Proteomes" id="UP000239939"/>
    </source>
</evidence>
<reference evidence="2" key="1">
    <citation type="submission" date="2016-08" db="EMBL/GenBank/DDBJ databases">
        <authorList>
            <person name="Merda D."/>
            <person name="Briand M."/>
            <person name="Taghouti G."/>
            <person name="Carrere S."/>
            <person name="Gouzy J."/>
            <person name="Portier P."/>
            <person name="Jacques M.-A."/>
            <person name="Fischer-Le Saux M."/>
        </authorList>
    </citation>
    <scope>NUCLEOTIDE SEQUENCE [LARGE SCALE GENOMIC DNA]</scope>
    <source>
        <strain evidence="2">CFBP1817</strain>
    </source>
</reference>
<organism evidence="1 2">
    <name type="scientific">Xanthomonas populi</name>
    <dbReference type="NCBI Taxonomy" id="53414"/>
    <lineage>
        <taxon>Bacteria</taxon>
        <taxon>Pseudomonadati</taxon>
        <taxon>Pseudomonadota</taxon>
        <taxon>Gammaproteobacteria</taxon>
        <taxon>Lysobacterales</taxon>
        <taxon>Lysobacteraceae</taxon>
        <taxon>Xanthomonas</taxon>
    </lineage>
</organism>
<name>A0A2S7ELU1_9XANT</name>
<proteinExistence type="predicted"/>
<sequence length="65" mass="7472">MCAIRRFAGQLRPCRQGRSCPHSAGLVWMRARQLRPKLRPKLLPKLLPKLRRLPDCLQQGLQDAA</sequence>
<accession>A0A2S7ELU1</accession>
<evidence type="ECO:0000313" key="1">
    <source>
        <dbReference type="EMBL" id="PPU91195.1"/>
    </source>
</evidence>